<dbReference type="InterPro" id="IPR016162">
    <property type="entry name" value="Ald_DH_N"/>
</dbReference>
<dbReference type="InterPro" id="IPR015590">
    <property type="entry name" value="Aldehyde_DH_dom"/>
</dbReference>
<dbReference type="Gene3D" id="3.40.309.10">
    <property type="entry name" value="Aldehyde Dehydrogenase, Chain A, domain 2"/>
    <property type="match status" value="1"/>
</dbReference>
<dbReference type="InterPro" id="IPR016161">
    <property type="entry name" value="Ald_DH/histidinol_DH"/>
</dbReference>
<evidence type="ECO:0000256" key="1">
    <source>
        <dbReference type="ARBA" id="ARBA00023002"/>
    </source>
</evidence>
<dbReference type="GO" id="GO:0016620">
    <property type="term" value="F:oxidoreductase activity, acting on the aldehyde or oxo group of donors, NAD or NADP as acceptor"/>
    <property type="evidence" value="ECO:0007669"/>
    <property type="project" value="InterPro"/>
</dbReference>
<dbReference type="InterPro" id="IPR050740">
    <property type="entry name" value="Aldehyde_DH_Superfamily"/>
</dbReference>
<accession>A0AAU8DIX7</accession>
<name>A0AAU8DIX7_9ACTN</name>
<gene>
    <name evidence="4" type="ORF">ABLG96_12750</name>
</gene>
<dbReference type="AlphaFoldDB" id="A0AAU8DIX7"/>
<dbReference type="Pfam" id="PF00171">
    <property type="entry name" value="Aldedh"/>
    <property type="match status" value="1"/>
</dbReference>
<reference evidence="4" key="1">
    <citation type="submission" date="2024-05" db="EMBL/GenBank/DDBJ databases">
        <authorList>
            <person name="Cai S.Y."/>
            <person name="Jin L.M."/>
            <person name="Li H.R."/>
        </authorList>
    </citation>
    <scope>NUCLEOTIDE SEQUENCE</scope>
    <source>
        <strain evidence="4">A5-74</strain>
    </source>
</reference>
<evidence type="ECO:0000256" key="2">
    <source>
        <dbReference type="SAM" id="MobiDB-lite"/>
    </source>
</evidence>
<dbReference type="Gene3D" id="3.40.605.10">
    <property type="entry name" value="Aldehyde Dehydrogenase, Chain A, domain 1"/>
    <property type="match status" value="1"/>
</dbReference>
<dbReference type="InterPro" id="IPR016163">
    <property type="entry name" value="Ald_DH_C"/>
</dbReference>
<dbReference type="RefSeq" id="WP_353647760.1">
    <property type="nucleotide sequence ID" value="NZ_CP159218.1"/>
</dbReference>
<evidence type="ECO:0000259" key="3">
    <source>
        <dbReference type="Pfam" id="PF00171"/>
    </source>
</evidence>
<dbReference type="PANTHER" id="PTHR43353">
    <property type="entry name" value="SUCCINATE-SEMIALDEHYDE DEHYDROGENASE, MITOCHONDRIAL"/>
    <property type="match status" value="1"/>
</dbReference>
<feature type="domain" description="Aldehyde dehydrogenase" evidence="3">
    <location>
        <begin position="5"/>
        <end position="372"/>
    </location>
</feature>
<evidence type="ECO:0000313" key="4">
    <source>
        <dbReference type="EMBL" id="XCG62145.1"/>
    </source>
</evidence>
<keyword evidence="1" id="KW-0560">Oxidoreductase</keyword>
<dbReference type="PANTHER" id="PTHR43353:SF3">
    <property type="entry name" value="ALDEHYDE DEHYDROGENASE-RELATED"/>
    <property type="match status" value="1"/>
</dbReference>
<proteinExistence type="predicted"/>
<sequence length="500" mass="51482">MTSSSAAATTDLDAVVSAAVAAYEQWSVLDPGVRADALLAAATALDENADELITLGLAETGLTRPRLTGERTRTAVQLRLFADVIRAGEYLDVRIDAADPDFAIGPRPAVRRTLWPVGPVLNFAAGNFPLAFSVIGGDSVAALAAGCSVIVKVHPGHPQLSALTAQLVRSALDSAGAPADLLQIVSGEQEGVELLQHSGIRAAAFTGSTRGGVFLAGLAAARDTPIPFFGELGSVNPVYLTAAALTERGDAIADAFVASVAGSAGQLCTKPGFVVAPEHEKFGERIAAAASEVGEHRLLSEKIGDAYRERRTALMDTPGMQVVAAGSVRVDDDGHTWATPTVLRMTEQDLRAAGDDALEECFGPLAVIVTVTGGSDLAALQYELFPGNLTTTLHLAGGEVSPTLAALVTAAAQTSGRVLFDGWPTGVAVTPAMQHGGPFPATTVDTTSVGTAAIGRFLRGVSFQSTPDALLPPPLQDANPWHVPRTEAPAGESAHWGRAG</sequence>
<dbReference type="SUPFAM" id="SSF53720">
    <property type="entry name" value="ALDH-like"/>
    <property type="match status" value="1"/>
</dbReference>
<protein>
    <submittedName>
        <fullName evidence="4">Aldehyde dehydrogenase family protein</fullName>
    </submittedName>
</protein>
<feature type="region of interest" description="Disordered" evidence="2">
    <location>
        <begin position="468"/>
        <end position="500"/>
    </location>
</feature>
<organism evidence="4">
    <name type="scientific">Nakamurella sp. A5-74</name>
    <dbReference type="NCBI Taxonomy" id="3158264"/>
    <lineage>
        <taxon>Bacteria</taxon>
        <taxon>Bacillati</taxon>
        <taxon>Actinomycetota</taxon>
        <taxon>Actinomycetes</taxon>
        <taxon>Nakamurellales</taxon>
        <taxon>Nakamurellaceae</taxon>
        <taxon>Nakamurella</taxon>
    </lineage>
</organism>
<dbReference type="EMBL" id="CP159218">
    <property type="protein sequence ID" value="XCG62145.1"/>
    <property type="molecule type" value="Genomic_DNA"/>
</dbReference>